<dbReference type="SMART" id="SM00867">
    <property type="entry name" value="YceI"/>
    <property type="match status" value="1"/>
</dbReference>
<feature type="domain" description="Lipid/polyisoprenoid-binding YceI-like" evidence="2">
    <location>
        <begin position="62"/>
        <end position="231"/>
    </location>
</feature>
<dbReference type="Pfam" id="PF04264">
    <property type="entry name" value="YceI"/>
    <property type="match status" value="1"/>
</dbReference>
<comment type="caution">
    <text evidence="3">The sequence shown here is derived from an EMBL/GenBank/DDBJ whole genome shotgun (WGS) entry which is preliminary data.</text>
</comment>
<proteinExistence type="predicted"/>
<dbReference type="Proteomes" id="UP001596492">
    <property type="component" value="Unassembled WGS sequence"/>
</dbReference>
<keyword evidence="4" id="KW-1185">Reference proteome</keyword>
<feature type="chain" id="PRO_5046086284" evidence="1">
    <location>
        <begin position="21"/>
        <end position="240"/>
    </location>
</feature>
<feature type="signal peptide" evidence="1">
    <location>
        <begin position="1"/>
        <end position="20"/>
    </location>
</feature>
<dbReference type="PANTHER" id="PTHR34406:SF1">
    <property type="entry name" value="PROTEIN YCEI"/>
    <property type="match status" value="1"/>
</dbReference>
<accession>A0ABW2IIY6</accession>
<name>A0ABW2IIY6_9PROT</name>
<protein>
    <submittedName>
        <fullName evidence="3">YceI family protein</fullName>
    </submittedName>
</protein>
<sequence>MKKTLFTTALLSASIITLVACNPQGTTAEAAPAPTPAPVETKIDTAKADAVAAQLAETAAGEYKLENTHAFLFWSLSHGGLSTYTAKFTDWDATINFDPANPAASTVSATINPISVQTDHPTKADEWHAELANDFFLAQEFPAITFTSTSAKTTGPNTGIITGDLTFLGVTKSLDLDVTYNGVGNKPWLGDLDVIGFDAVTQFKRSEFGLTKAVEYGIGDVVTINISAEFVQTAPEAAAE</sequence>
<evidence type="ECO:0000313" key="4">
    <source>
        <dbReference type="Proteomes" id="UP001596492"/>
    </source>
</evidence>
<dbReference type="Gene3D" id="2.40.128.110">
    <property type="entry name" value="Lipid/polyisoprenoid-binding, YceI-like"/>
    <property type="match status" value="1"/>
</dbReference>
<gene>
    <name evidence="3" type="ORF">ACFQS8_05075</name>
</gene>
<dbReference type="InterPro" id="IPR036761">
    <property type="entry name" value="TTHA0802/YceI-like_sf"/>
</dbReference>
<keyword evidence="1" id="KW-0732">Signal</keyword>
<dbReference type="SUPFAM" id="SSF101874">
    <property type="entry name" value="YceI-like"/>
    <property type="match status" value="1"/>
</dbReference>
<dbReference type="PANTHER" id="PTHR34406">
    <property type="entry name" value="PROTEIN YCEI"/>
    <property type="match status" value="1"/>
</dbReference>
<dbReference type="PROSITE" id="PS51257">
    <property type="entry name" value="PROKAR_LIPOPROTEIN"/>
    <property type="match status" value="1"/>
</dbReference>
<evidence type="ECO:0000256" key="1">
    <source>
        <dbReference type="SAM" id="SignalP"/>
    </source>
</evidence>
<reference evidence="4" key="1">
    <citation type="journal article" date="2019" name="Int. J. Syst. Evol. Microbiol.">
        <title>The Global Catalogue of Microorganisms (GCM) 10K type strain sequencing project: providing services to taxonomists for standard genome sequencing and annotation.</title>
        <authorList>
            <consortium name="The Broad Institute Genomics Platform"/>
            <consortium name="The Broad Institute Genome Sequencing Center for Infectious Disease"/>
            <person name="Wu L."/>
            <person name="Ma J."/>
        </authorList>
    </citation>
    <scope>NUCLEOTIDE SEQUENCE [LARGE SCALE GENOMIC DNA]</scope>
    <source>
        <strain evidence="4">CCUG 51308</strain>
    </source>
</reference>
<dbReference type="InterPro" id="IPR007372">
    <property type="entry name" value="Lipid/polyisoprenoid-bd_YceI"/>
</dbReference>
<evidence type="ECO:0000259" key="2">
    <source>
        <dbReference type="SMART" id="SM00867"/>
    </source>
</evidence>
<organism evidence="3 4">
    <name type="scientific">Hirschia litorea</name>
    <dbReference type="NCBI Taxonomy" id="1199156"/>
    <lineage>
        <taxon>Bacteria</taxon>
        <taxon>Pseudomonadati</taxon>
        <taxon>Pseudomonadota</taxon>
        <taxon>Alphaproteobacteria</taxon>
        <taxon>Hyphomonadales</taxon>
        <taxon>Hyphomonadaceae</taxon>
        <taxon>Hirschia</taxon>
    </lineage>
</organism>
<evidence type="ECO:0000313" key="3">
    <source>
        <dbReference type="EMBL" id="MFC7290977.1"/>
    </source>
</evidence>
<dbReference type="EMBL" id="JBHTBR010000002">
    <property type="protein sequence ID" value="MFC7290977.1"/>
    <property type="molecule type" value="Genomic_DNA"/>
</dbReference>
<dbReference type="RefSeq" id="WP_382166180.1">
    <property type="nucleotide sequence ID" value="NZ_JBHTBR010000002.1"/>
</dbReference>